<feature type="transmembrane region" description="Helical" evidence="4">
    <location>
        <begin position="226"/>
        <end position="254"/>
    </location>
</feature>
<keyword evidence="2 4" id="KW-1133">Transmembrane helix</keyword>
<feature type="transmembrane region" description="Helical" evidence="4">
    <location>
        <begin position="266"/>
        <end position="285"/>
    </location>
</feature>
<dbReference type="GO" id="GO:0022857">
    <property type="term" value="F:transmembrane transporter activity"/>
    <property type="evidence" value="ECO:0007669"/>
    <property type="project" value="InterPro"/>
</dbReference>
<evidence type="ECO:0000256" key="1">
    <source>
        <dbReference type="ARBA" id="ARBA00022692"/>
    </source>
</evidence>
<accession>A0A4S8Q2D3</accession>
<dbReference type="Proteomes" id="UP000307378">
    <property type="component" value="Unassembled WGS sequence"/>
</dbReference>
<dbReference type="InterPro" id="IPR036259">
    <property type="entry name" value="MFS_trans_sf"/>
</dbReference>
<dbReference type="InterPro" id="IPR011701">
    <property type="entry name" value="MFS"/>
</dbReference>
<feature type="transmembrane region" description="Helical" evidence="4">
    <location>
        <begin position="375"/>
        <end position="398"/>
    </location>
</feature>
<dbReference type="Pfam" id="PF07690">
    <property type="entry name" value="MFS_1"/>
    <property type="match status" value="2"/>
</dbReference>
<feature type="transmembrane region" description="Helical" evidence="4">
    <location>
        <begin position="292"/>
        <end position="311"/>
    </location>
</feature>
<sequence>MSIATEAGLDGQLSTARRNVGLLAVAQAILGSAPPLAFAVGGLAGFQMLGADKSLATAPLTGFNVGVAVGAVVVAAASRVLGRRESFMVGALMGALGSALAAFSLIQSNFWLFAFSLMLMGISGGFTQKIRFAAADASPSFYKGKAISWILAAGIISAIAGPQIAIWLKDALAPVTFAGAFLGMVPLLLCAIAVLFFLRLPTIAEKKAEAAGPTRPLSEIVMTQRFLTGMICGISSYALMTFMMTGAPLAMVIGCGFSSELATLGIQWHVIAMFAPSFFTGVLITRFGAEKVVAAGLLILMACAVLAHWGIELWNFWGALVLLGIGWNFGFIGATAIVASSYRPAEADKVQGFHDIILFSTVALSSFSSGKVFTAFGWSVMNLIIWPVTIACLILVLLQLRAAARKPA</sequence>
<evidence type="ECO:0000256" key="4">
    <source>
        <dbReference type="SAM" id="Phobius"/>
    </source>
</evidence>
<feature type="transmembrane region" description="Helical" evidence="4">
    <location>
        <begin position="56"/>
        <end position="75"/>
    </location>
</feature>
<comment type="caution">
    <text evidence="6">The sequence shown here is derived from an EMBL/GenBank/DDBJ whole genome shotgun (WGS) entry which is preliminary data.</text>
</comment>
<evidence type="ECO:0000259" key="5">
    <source>
        <dbReference type="PROSITE" id="PS50850"/>
    </source>
</evidence>
<dbReference type="PROSITE" id="PS50850">
    <property type="entry name" value="MFS"/>
    <property type="match status" value="1"/>
</dbReference>
<feature type="transmembrane region" description="Helical" evidence="4">
    <location>
        <begin position="20"/>
        <end position="44"/>
    </location>
</feature>
<feature type="domain" description="Major facilitator superfamily (MFS) profile" evidence="5">
    <location>
        <begin position="221"/>
        <end position="408"/>
    </location>
</feature>
<dbReference type="PANTHER" id="PTHR23534:SF1">
    <property type="entry name" value="MAJOR FACILITATOR SUPERFAMILY PROTEIN"/>
    <property type="match status" value="1"/>
</dbReference>
<protein>
    <submittedName>
        <fullName evidence="6">MFS transporter</fullName>
    </submittedName>
</protein>
<dbReference type="Gene3D" id="1.20.1250.20">
    <property type="entry name" value="MFS general substrate transporter like domains"/>
    <property type="match status" value="1"/>
</dbReference>
<feature type="transmembrane region" description="Helical" evidence="4">
    <location>
        <begin position="174"/>
        <end position="198"/>
    </location>
</feature>
<reference evidence="6 7" key="1">
    <citation type="submission" date="2019-04" db="EMBL/GenBank/DDBJ databases">
        <title>genome sequence of strain W3.</title>
        <authorList>
            <person name="Gao J."/>
            <person name="Sun J."/>
        </authorList>
    </citation>
    <scope>NUCLEOTIDE SEQUENCE [LARGE SCALE GENOMIC DNA]</scope>
    <source>
        <strain evidence="6 7">W3</strain>
    </source>
</reference>
<gene>
    <name evidence="6" type="ORF">FAA86_05985</name>
</gene>
<keyword evidence="1 4" id="KW-0812">Transmembrane</keyword>
<feature type="transmembrane region" description="Helical" evidence="4">
    <location>
        <begin position="112"/>
        <end position="134"/>
    </location>
</feature>
<keyword evidence="3 4" id="KW-0472">Membrane</keyword>
<dbReference type="SUPFAM" id="SSF103473">
    <property type="entry name" value="MFS general substrate transporter"/>
    <property type="match status" value="1"/>
</dbReference>
<proteinExistence type="predicted"/>
<evidence type="ECO:0000256" key="2">
    <source>
        <dbReference type="ARBA" id="ARBA00022989"/>
    </source>
</evidence>
<evidence type="ECO:0000313" key="6">
    <source>
        <dbReference type="EMBL" id="THV38337.1"/>
    </source>
</evidence>
<dbReference type="PANTHER" id="PTHR23534">
    <property type="entry name" value="MFS PERMEASE"/>
    <property type="match status" value="1"/>
</dbReference>
<evidence type="ECO:0000256" key="3">
    <source>
        <dbReference type="ARBA" id="ARBA00023136"/>
    </source>
</evidence>
<organism evidence="6 7">
    <name type="scientific">Rhizobium rosettiformans W3</name>
    <dbReference type="NCBI Taxonomy" id="538378"/>
    <lineage>
        <taxon>Bacteria</taxon>
        <taxon>Pseudomonadati</taxon>
        <taxon>Pseudomonadota</taxon>
        <taxon>Alphaproteobacteria</taxon>
        <taxon>Hyphomicrobiales</taxon>
        <taxon>Rhizobiaceae</taxon>
        <taxon>Rhizobium/Agrobacterium group</taxon>
        <taxon>Rhizobium</taxon>
    </lineage>
</organism>
<name>A0A4S8Q2D3_9HYPH</name>
<feature type="transmembrane region" description="Helical" evidence="4">
    <location>
        <begin position="87"/>
        <end position="106"/>
    </location>
</feature>
<dbReference type="RefSeq" id="WP_136538924.1">
    <property type="nucleotide sequence ID" value="NZ_STGU01000002.1"/>
</dbReference>
<evidence type="ECO:0000313" key="7">
    <source>
        <dbReference type="Proteomes" id="UP000307378"/>
    </source>
</evidence>
<feature type="transmembrane region" description="Helical" evidence="4">
    <location>
        <begin position="146"/>
        <end position="168"/>
    </location>
</feature>
<dbReference type="EMBL" id="STGU01000002">
    <property type="protein sequence ID" value="THV38337.1"/>
    <property type="molecule type" value="Genomic_DNA"/>
</dbReference>
<dbReference type="AlphaFoldDB" id="A0A4S8Q2D3"/>
<feature type="transmembrane region" description="Helical" evidence="4">
    <location>
        <begin position="352"/>
        <end position="369"/>
    </location>
</feature>
<dbReference type="InterPro" id="IPR020846">
    <property type="entry name" value="MFS_dom"/>
</dbReference>
<feature type="transmembrane region" description="Helical" evidence="4">
    <location>
        <begin position="317"/>
        <end position="340"/>
    </location>
</feature>